<protein>
    <submittedName>
        <fullName evidence="1">Uncharacterized protein</fullName>
    </submittedName>
</protein>
<evidence type="ECO:0000313" key="1">
    <source>
        <dbReference type="EMBL" id="PIP21406.1"/>
    </source>
</evidence>
<gene>
    <name evidence="1" type="ORF">COX39_03095</name>
</gene>
<accession>A0A2G9YQ84</accession>
<proteinExistence type="predicted"/>
<dbReference type="Proteomes" id="UP000231567">
    <property type="component" value="Unassembled WGS sequence"/>
</dbReference>
<feature type="non-terminal residue" evidence="1">
    <location>
        <position position="1"/>
    </location>
</feature>
<evidence type="ECO:0000313" key="2">
    <source>
        <dbReference type="Proteomes" id="UP000231567"/>
    </source>
</evidence>
<name>A0A2G9YQ84_9BACT</name>
<dbReference type="EMBL" id="PCRM01000042">
    <property type="protein sequence ID" value="PIP21406.1"/>
    <property type="molecule type" value="Genomic_DNA"/>
</dbReference>
<comment type="caution">
    <text evidence="1">The sequence shown here is derived from an EMBL/GenBank/DDBJ whole genome shotgun (WGS) entry which is preliminary data.</text>
</comment>
<reference evidence="1 2" key="1">
    <citation type="submission" date="2017-09" db="EMBL/GenBank/DDBJ databases">
        <title>Depth-based differentiation of microbial function through sediment-hosted aquifers and enrichment of novel symbionts in the deep terrestrial subsurface.</title>
        <authorList>
            <person name="Probst A.J."/>
            <person name="Ladd B."/>
            <person name="Jarett J.K."/>
            <person name="Geller-Mcgrath D.E."/>
            <person name="Sieber C.M."/>
            <person name="Emerson J.B."/>
            <person name="Anantharaman K."/>
            <person name="Thomas B.C."/>
            <person name="Malmstrom R."/>
            <person name="Stieglmeier M."/>
            <person name="Klingl A."/>
            <person name="Woyke T."/>
            <person name="Ryan C.M."/>
            <person name="Banfield J.F."/>
        </authorList>
    </citation>
    <scope>NUCLEOTIDE SEQUENCE [LARGE SCALE GENOMIC DNA]</scope>
    <source>
        <strain evidence="1">CG23_combo_of_CG06-09_8_20_14_all_40_13</strain>
    </source>
</reference>
<organism evidence="1 2">
    <name type="scientific">Candidatus Nealsonbacteria bacterium CG23_combo_of_CG06-09_8_20_14_all_40_13</name>
    <dbReference type="NCBI Taxonomy" id="1974724"/>
    <lineage>
        <taxon>Bacteria</taxon>
        <taxon>Candidatus Nealsoniibacteriota</taxon>
    </lineage>
</organism>
<dbReference type="AlphaFoldDB" id="A0A2G9YQ84"/>
<sequence>GAVMQMWGRVGSLITGTSKGGYARKAAGFGAKYLGAAALTKKMPGGAFAPNWLGKVAARMTTTKLGAEAVIQKRLGVVQDNELQRLSGKIARKEQTGQPLTPFERRVKVLIHRKSAESGQSWRDQPLEGLLSFLGATEDERNQTALRYYNKTIEPQDIDDVWGAMYALRSKMTSANYEERQGAQEAINAMNQYLNGVIGGANPVRLDVGMIGSVARAHPAVSREAVDTQYKLNEQTAQGFNRTVLEQYLHQRQLLTQDMTKLEEMVGKLNKGGNLGEEDFKMVTRLVPQLAIEAIQTEPAKLRNEINRIHKFLEAGLEIGNFSDMEKITHHVNLKTDQEVNIEEGMTQLMNHISTLDTDALEKAINLPDQEQQITLQRKISAIVNPVVNLTNQKAAYNLASERLQRVQDRVSSEIMNRLKARWKKGVQTEDFMLDATDAPEFNSRSIRQLVNKEIKTGGEKNA</sequence>